<protein>
    <submittedName>
        <fullName evidence="2">Uncharacterized protein</fullName>
    </submittedName>
</protein>
<sequence>MDASFREDENASCGRRERVRERTTTSGADGCRVLVRKTNTRRATVADRKRTYYHIFNIIMYRHVSYCEPVGWWRKRGSTGSAWSSGSEEPPQIPQKRRRAAAYTLYFYFLFYFKQFSPYYPGRLFPIRRDRRIHQ</sequence>
<accession>A0A6A4S6Z1</accession>
<name>A0A6A4S6Z1_SCOMX</name>
<evidence type="ECO:0000313" key="3">
    <source>
        <dbReference type="Proteomes" id="UP000438429"/>
    </source>
</evidence>
<organism evidence="2 3">
    <name type="scientific">Scophthalmus maximus</name>
    <name type="common">Turbot</name>
    <name type="synonym">Psetta maxima</name>
    <dbReference type="NCBI Taxonomy" id="52904"/>
    <lineage>
        <taxon>Eukaryota</taxon>
        <taxon>Metazoa</taxon>
        <taxon>Chordata</taxon>
        <taxon>Craniata</taxon>
        <taxon>Vertebrata</taxon>
        <taxon>Euteleostomi</taxon>
        <taxon>Actinopterygii</taxon>
        <taxon>Neopterygii</taxon>
        <taxon>Teleostei</taxon>
        <taxon>Neoteleostei</taxon>
        <taxon>Acanthomorphata</taxon>
        <taxon>Carangaria</taxon>
        <taxon>Pleuronectiformes</taxon>
        <taxon>Pleuronectoidei</taxon>
        <taxon>Scophthalmidae</taxon>
        <taxon>Scophthalmus</taxon>
    </lineage>
</organism>
<gene>
    <name evidence="2" type="ORF">F2P81_020719</name>
</gene>
<dbReference type="AlphaFoldDB" id="A0A6A4S6Z1"/>
<evidence type="ECO:0000256" key="1">
    <source>
        <dbReference type="SAM" id="MobiDB-lite"/>
    </source>
</evidence>
<comment type="caution">
    <text evidence="2">The sequence shown here is derived from an EMBL/GenBank/DDBJ whole genome shotgun (WGS) entry which is preliminary data.</text>
</comment>
<evidence type="ECO:0000313" key="2">
    <source>
        <dbReference type="EMBL" id="KAF0027978.1"/>
    </source>
</evidence>
<dbReference type="EMBL" id="VEVO01000018">
    <property type="protein sequence ID" value="KAF0027978.1"/>
    <property type="molecule type" value="Genomic_DNA"/>
</dbReference>
<proteinExistence type="predicted"/>
<dbReference type="Proteomes" id="UP000438429">
    <property type="component" value="Unassembled WGS sequence"/>
</dbReference>
<feature type="region of interest" description="Disordered" evidence="1">
    <location>
        <begin position="1"/>
        <end position="21"/>
    </location>
</feature>
<reference evidence="2 3" key="1">
    <citation type="submission" date="2019-06" db="EMBL/GenBank/DDBJ databases">
        <title>Draft genomes of female and male turbot (Scophthalmus maximus).</title>
        <authorList>
            <person name="Xu H."/>
            <person name="Xu X.-W."/>
            <person name="Shao C."/>
            <person name="Chen S."/>
        </authorList>
    </citation>
    <scope>NUCLEOTIDE SEQUENCE [LARGE SCALE GENOMIC DNA]</scope>
    <source>
        <strain evidence="2">Ysfricsl-2016a</strain>
        <tissue evidence="2">Blood</tissue>
    </source>
</reference>